<dbReference type="EMBL" id="CM044703">
    <property type="protein sequence ID" value="KAI5671934.1"/>
    <property type="molecule type" value="Genomic_DNA"/>
</dbReference>
<evidence type="ECO:0000313" key="1">
    <source>
        <dbReference type="EMBL" id="KAI5671934.1"/>
    </source>
</evidence>
<organism evidence="1 2">
    <name type="scientific">Catharanthus roseus</name>
    <name type="common">Madagascar periwinkle</name>
    <name type="synonym">Vinca rosea</name>
    <dbReference type="NCBI Taxonomy" id="4058"/>
    <lineage>
        <taxon>Eukaryota</taxon>
        <taxon>Viridiplantae</taxon>
        <taxon>Streptophyta</taxon>
        <taxon>Embryophyta</taxon>
        <taxon>Tracheophyta</taxon>
        <taxon>Spermatophyta</taxon>
        <taxon>Magnoliopsida</taxon>
        <taxon>eudicotyledons</taxon>
        <taxon>Gunneridae</taxon>
        <taxon>Pentapetalae</taxon>
        <taxon>asterids</taxon>
        <taxon>lamiids</taxon>
        <taxon>Gentianales</taxon>
        <taxon>Apocynaceae</taxon>
        <taxon>Rauvolfioideae</taxon>
        <taxon>Vinceae</taxon>
        <taxon>Catharanthinae</taxon>
        <taxon>Catharanthus</taxon>
    </lineage>
</organism>
<reference evidence="2" key="1">
    <citation type="journal article" date="2023" name="Nat. Plants">
        <title>Single-cell RNA sequencing provides a high-resolution roadmap for understanding the multicellular compartmentation of specialized metabolism.</title>
        <authorList>
            <person name="Sun S."/>
            <person name="Shen X."/>
            <person name="Li Y."/>
            <person name="Li Y."/>
            <person name="Wang S."/>
            <person name="Li R."/>
            <person name="Zhang H."/>
            <person name="Shen G."/>
            <person name="Guo B."/>
            <person name="Wei J."/>
            <person name="Xu J."/>
            <person name="St-Pierre B."/>
            <person name="Chen S."/>
            <person name="Sun C."/>
        </authorList>
    </citation>
    <scope>NUCLEOTIDE SEQUENCE [LARGE SCALE GENOMIC DNA]</scope>
</reference>
<gene>
    <name evidence="1" type="ORF">M9H77_12298</name>
</gene>
<evidence type="ECO:0000313" key="2">
    <source>
        <dbReference type="Proteomes" id="UP001060085"/>
    </source>
</evidence>
<comment type="caution">
    <text evidence="1">The sequence shown here is derived from an EMBL/GenBank/DDBJ whole genome shotgun (WGS) entry which is preliminary data.</text>
</comment>
<accession>A0ACC0BH52</accession>
<dbReference type="Proteomes" id="UP001060085">
    <property type="component" value="Linkage Group LG03"/>
</dbReference>
<protein>
    <submittedName>
        <fullName evidence="1">Uncharacterized protein</fullName>
    </submittedName>
</protein>
<sequence>MHVILVLTCIGSSLRGNDHTYWETQHTSYVKAWVQWRLRVRDGPALAVEVLSYPSDEYMRWYRGITWFTSGNPANCDTHSVGYQPAGMDRRIMTSMLHEVDDMASVVIQEPPSSPSQMAVFAKKVQTIIRRCMVSIGGILGCTPHSTISSKRSLYNRRVVSRPWEHVPDRGARGVKRGAHGQPGHGA</sequence>
<proteinExistence type="predicted"/>
<keyword evidence="2" id="KW-1185">Reference proteome</keyword>
<name>A0ACC0BH52_CATRO</name>